<name>A0A1X7BP93_9RHOB</name>
<evidence type="ECO:0000313" key="2">
    <source>
        <dbReference type="EMBL" id="SMC11069.1"/>
    </source>
</evidence>
<dbReference type="Proteomes" id="UP000193224">
    <property type="component" value="Unassembled WGS sequence"/>
</dbReference>
<organism evidence="2 3">
    <name type="scientific">Roseovarius aestuarii</name>
    <dbReference type="NCBI Taxonomy" id="475083"/>
    <lineage>
        <taxon>Bacteria</taxon>
        <taxon>Pseudomonadati</taxon>
        <taxon>Pseudomonadota</taxon>
        <taxon>Alphaproteobacteria</taxon>
        <taxon>Rhodobacterales</taxon>
        <taxon>Roseobacteraceae</taxon>
        <taxon>Roseovarius</taxon>
    </lineage>
</organism>
<dbReference type="InterPro" id="IPR050383">
    <property type="entry name" value="GlyoxalaseI/FosfomycinResist"/>
</dbReference>
<evidence type="ECO:0000259" key="1">
    <source>
        <dbReference type="PROSITE" id="PS51819"/>
    </source>
</evidence>
<dbReference type="EMBL" id="FWXB01000002">
    <property type="protein sequence ID" value="SMC11069.1"/>
    <property type="molecule type" value="Genomic_DNA"/>
</dbReference>
<sequence>MTKDNLPAAAAPSAVLEAALYVDDLDAARHFYGTLLGLEEIVHVEGRHIFYRVGGTVLLIFDPHATVTGSDNPDLPVPGHGAYGHGHFCFACEAAEISAWHDRLNALDIPIEADFHWPGGARSIYFRDPAGNSLEMAEPRLWD</sequence>
<dbReference type="Pfam" id="PF00903">
    <property type="entry name" value="Glyoxalase"/>
    <property type="match status" value="1"/>
</dbReference>
<dbReference type="InterPro" id="IPR037523">
    <property type="entry name" value="VOC_core"/>
</dbReference>
<dbReference type="PROSITE" id="PS51819">
    <property type="entry name" value="VOC"/>
    <property type="match status" value="1"/>
</dbReference>
<dbReference type="RefSeq" id="WP_085799024.1">
    <property type="nucleotide sequence ID" value="NZ_FWXB01000002.1"/>
</dbReference>
<dbReference type="InterPro" id="IPR029068">
    <property type="entry name" value="Glyas_Bleomycin-R_OHBP_Dase"/>
</dbReference>
<dbReference type="AlphaFoldDB" id="A0A1X7BP93"/>
<dbReference type="InterPro" id="IPR004360">
    <property type="entry name" value="Glyas_Fos-R_dOase_dom"/>
</dbReference>
<dbReference type="PANTHER" id="PTHR21366">
    <property type="entry name" value="GLYOXALASE FAMILY PROTEIN"/>
    <property type="match status" value="1"/>
</dbReference>
<keyword evidence="3" id="KW-1185">Reference proteome</keyword>
<gene>
    <name evidence="2" type="ORF">ROA7745_00878</name>
</gene>
<dbReference type="PANTHER" id="PTHR21366:SF22">
    <property type="entry name" value="VOC DOMAIN-CONTAINING PROTEIN"/>
    <property type="match status" value="1"/>
</dbReference>
<proteinExistence type="predicted"/>
<reference evidence="2 3" key="1">
    <citation type="submission" date="2017-03" db="EMBL/GenBank/DDBJ databases">
        <authorList>
            <person name="Afonso C.L."/>
            <person name="Miller P.J."/>
            <person name="Scott M.A."/>
            <person name="Spackman E."/>
            <person name="Goraichik I."/>
            <person name="Dimitrov K.M."/>
            <person name="Suarez D.L."/>
            <person name="Swayne D.E."/>
        </authorList>
    </citation>
    <scope>NUCLEOTIDE SEQUENCE [LARGE SCALE GENOMIC DNA]</scope>
    <source>
        <strain evidence="2 3">CECT 7745</strain>
    </source>
</reference>
<dbReference type="OrthoDB" id="9812656at2"/>
<feature type="domain" description="VOC" evidence="1">
    <location>
        <begin position="14"/>
        <end position="139"/>
    </location>
</feature>
<dbReference type="SUPFAM" id="SSF54593">
    <property type="entry name" value="Glyoxalase/Bleomycin resistance protein/Dihydroxybiphenyl dioxygenase"/>
    <property type="match status" value="1"/>
</dbReference>
<evidence type="ECO:0000313" key="3">
    <source>
        <dbReference type="Proteomes" id="UP000193224"/>
    </source>
</evidence>
<protein>
    <submittedName>
        <fullName evidence="2">Glyoxalase-like domain protein</fullName>
    </submittedName>
</protein>
<dbReference type="Gene3D" id="3.10.180.10">
    <property type="entry name" value="2,3-Dihydroxybiphenyl 1,2-Dioxygenase, domain 1"/>
    <property type="match status" value="1"/>
</dbReference>
<accession>A0A1X7BP93</accession>